<accession>A0A7W9E733</accession>
<organism evidence="2 3">
    <name type="scientific">Brevundimonas halotolerans</name>
    <dbReference type="NCBI Taxonomy" id="69670"/>
    <lineage>
        <taxon>Bacteria</taxon>
        <taxon>Pseudomonadati</taxon>
        <taxon>Pseudomonadota</taxon>
        <taxon>Alphaproteobacteria</taxon>
        <taxon>Caulobacterales</taxon>
        <taxon>Caulobacteraceae</taxon>
        <taxon>Brevundimonas</taxon>
    </lineage>
</organism>
<proteinExistence type="predicted"/>
<dbReference type="AlphaFoldDB" id="A0A7W9E733"/>
<comment type="caution">
    <text evidence="2">The sequence shown here is derived from an EMBL/GenBank/DDBJ whole genome shotgun (WGS) entry which is preliminary data.</text>
</comment>
<evidence type="ECO:0000313" key="3">
    <source>
        <dbReference type="Proteomes" id="UP000548978"/>
    </source>
</evidence>
<sequence>METSPVPRSDWADWQNDLIVADYFDMFGRVKAGEKVNRLERNRELQSLTGRNKGSIERKRMNISAVLIDLDMDWMRGFAPNDRYQGSLVDAVERFLDRNPLWADDSDKTVAPAAVPELIEGPPPSRAQEPKPVKPLLERIARKYDHAARDTRNRRLGVVGEEIVFNHERRRLTEAGYPRLAEKVEWTARDKGDGVGYDILSFRTDGAPRKIEVKATNGPRTTPFFLTRTEREVSREEPGVWRLYRVHDLSSSPGLFVLPPPLESSVKLEATVWRAEF</sequence>
<evidence type="ECO:0000259" key="1">
    <source>
        <dbReference type="Pfam" id="PF13020"/>
    </source>
</evidence>
<dbReference type="InterPro" id="IPR024975">
    <property type="entry name" value="NOV_C"/>
</dbReference>
<dbReference type="Proteomes" id="UP000548978">
    <property type="component" value="Unassembled WGS sequence"/>
</dbReference>
<dbReference type="OrthoDB" id="9788621at2"/>
<evidence type="ECO:0000313" key="2">
    <source>
        <dbReference type="EMBL" id="MBB5660593.1"/>
    </source>
</evidence>
<reference evidence="2 3" key="1">
    <citation type="submission" date="2020-08" db="EMBL/GenBank/DDBJ databases">
        <title>Genomic Encyclopedia of Type Strains, Phase IV (KMG-IV): sequencing the most valuable type-strain genomes for metagenomic binning, comparative biology and taxonomic classification.</title>
        <authorList>
            <person name="Goeker M."/>
        </authorList>
    </citation>
    <scope>NUCLEOTIDE SEQUENCE [LARGE SCALE GENOMIC DNA]</scope>
    <source>
        <strain evidence="2 3">DSM 24448</strain>
    </source>
</reference>
<dbReference type="Pfam" id="PF13020">
    <property type="entry name" value="NOV_C"/>
    <property type="match status" value="1"/>
</dbReference>
<gene>
    <name evidence="2" type="ORF">FHS65_001339</name>
</gene>
<feature type="domain" description="Protein NO VEIN C-terminal" evidence="1">
    <location>
        <begin position="160"/>
        <end position="256"/>
    </location>
</feature>
<name>A0A7W9E733_9CAUL</name>
<keyword evidence="3" id="KW-1185">Reference proteome</keyword>
<dbReference type="RefSeq" id="WP_123287853.1">
    <property type="nucleotide sequence ID" value="NZ_JACIJB010000004.1"/>
</dbReference>
<dbReference type="EMBL" id="JACIJB010000004">
    <property type="protein sequence ID" value="MBB5660593.1"/>
    <property type="molecule type" value="Genomic_DNA"/>
</dbReference>
<protein>
    <recommendedName>
        <fullName evidence="1">Protein NO VEIN C-terminal domain-containing protein</fullName>
    </recommendedName>
</protein>